<proteinExistence type="inferred from homology"/>
<reference evidence="17" key="1">
    <citation type="journal article" date="2019" name="Int. J. Syst. Evol. Microbiol.">
        <title>The Global Catalogue of Microorganisms (GCM) 10K type strain sequencing project: providing services to taxonomists for standard genome sequencing and annotation.</title>
        <authorList>
            <consortium name="The Broad Institute Genomics Platform"/>
            <consortium name="The Broad Institute Genome Sequencing Center for Infectious Disease"/>
            <person name="Wu L."/>
            <person name="Ma J."/>
        </authorList>
    </citation>
    <scope>NUCLEOTIDE SEQUENCE [LARGE SCALE GENOMIC DNA]</scope>
    <source>
        <strain evidence="17">WYCCWR 12678</strain>
    </source>
</reference>
<comment type="similarity">
    <text evidence="3 12">Belongs to the TPP enzyme family.</text>
</comment>
<comment type="cofactor">
    <cofactor evidence="12">
        <name>thiamine diphosphate</name>
        <dbReference type="ChEBI" id="CHEBI:58937"/>
    </cofactor>
    <text evidence="12">Binds 1 thiamine pyrophosphate per subunit.</text>
</comment>
<feature type="domain" description="Thiamine pyrophosphate enzyme central" evidence="13">
    <location>
        <begin position="203"/>
        <end position="338"/>
    </location>
</feature>
<evidence type="ECO:0000256" key="6">
    <source>
        <dbReference type="ARBA" id="ARBA00022679"/>
    </source>
</evidence>
<keyword evidence="8 12" id="KW-0460">Magnesium</keyword>
<keyword evidence="9 12" id="KW-0786">Thiamine pyrophosphate</keyword>
<dbReference type="InterPro" id="IPR029061">
    <property type="entry name" value="THDP-binding"/>
</dbReference>
<comment type="cofactor">
    <cofactor evidence="12">
        <name>Mg(2+)</name>
        <dbReference type="ChEBI" id="CHEBI:18420"/>
    </cofactor>
    <text evidence="12">Binds 1 Mg(2+) ion per subunit.</text>
</comment>
<dbReference type="Proteomes" id="UP001596002">
    <property type="component" value="Unassembled WGS sequence"/>
</dbReference>
<evidence type="ECO:0000259" key="14">
    <source>
        <dbReference type="Pfam" id="PF02775"/>
    </source>
</evidence>
<dbReference type="Gene3D" id="3.40.50.1220">
    <property type="entry name" value="TPP-binding domain"/>
    <property type="match status" value="1"/>
</dbReference>
<gene>
    <name evidence="16" type="primary">ilvB</name>
    <name evidence="16" type="ORF">ACFO8Q_20300</name>
</gene>
<dbReference type="Pfam" id="PF00205">
    <property type="entry name" value="TPP_enzyme_M"/>
    <property type="match status" value="1"/>
</dbReference>
<feature type="domain" description="Thiamine pyrophosphate enzyme TPP-binding" evidence="14">
    <location>
        <begin position="395"/>
        <end position="541"/>
    </location>
</feature>
<comment type="caution">
    <text evidence="16">The sequence shown here is derived from an EMBL/GenBank/DDBJ whole genome shotgun (WGS) entry which is preliminary data.</text>
</comment>
<comment type="pathway">
    <text evidence="1 12">Amino-acid biosynthesis; L-isoleucine biosynthesis; L-isoleucine from 2-oxobutanoate: step 1/4.</text>
</comment>
<dbReference type="PROSITE" id="PS00187">
    <property type="entry name" value="TPP_ENZYMES"/>
    <property type="match status" value="1"/>
</dbReference>
<keyword evidence="7 12" id="KW-0479">Metal-binding</keyword>
<dbReference type="RefSeq" id="WP_380028657.1">
    <property type="nucleotide sequence ID" value="NZ_JBHSHC010000142.1"/>
</dbReference>
<dbReference type="Pfam" id="PF02776">
    <property type="entry name" value="TPP_enzyme_N"/>
    <property type="match status" value="1"/>
</dbReference>
<evidence type="ECO:0000256" key="8">
    <source>
        <dbReference type="ARBA" id="ARBA00022842"/>
    </source>
</evidence>
<keyword evidence="17" id="KW-1185">Reference proteome</keyword>
<name>A0ABV9Q6D5_9BACL</name>
<protein>
    <recommendedName>
        <fullName evidence="4 12">Acetolactate synthase</fullName>
        <ecNumber evidence="4 12">2.2.1.6</ecNumber>
    </recommendedName>
</protein>
<dbReference type="InterPro" id="IPR012000">
    <property type="entry name" value="Thiamin_PyroP_enz_cen_dom"/>
</dbReference>
<dbReference type="PANTHER" id="PTHR18968">
    <property type="entry name" value="THIAMINE PYROPHOSPHATE ENZYMES"/>
    <property type="match status" value="1"/>
</dbReference>
<dbReference type="InterPro" id="IPR029035">
    <property type="entry name" value="DHS-like_NAD/FAD-binding_dom"/>
</dbReference>
<sequence length="569" mass="61825">MGTAPAQQAEPVEMTGAQMVVESLKRLGVYTIFGYPGGAILPIYDALYESGIDHVLVRHEQAAIHAAEGYARATGKVGTVMATSGPGATNLITGITDAYMDSTPVVIITGQVPTYAIGGDAFQEADIIGITMPITKHNYQVRNAAELPRVLVEAYHIAGTGRPGPVLVDIPKDVSNQVAPFVFPEAVHIRGYNPTVEPSPVQIEKVCDAISKAKRPVLYIGGGIISANASEEIRTFARQAGIPVVSTLMGLGAFPPDDPLFIGMLGMHGTYAANMAVYHCDLLIACGVRFDDRVTGKLERFSPNSKKVHIDIDPAEIGKNVKVEYPIVADVKNALKALLEKSPHANCDDWIYDVQAWSREYPLSYKDDSNVLKPQYVIDLTDRMTNSEAIVTTEVGQHQMWAAHFYRAKEPRTFITSGGLGTMGYGFPAAMGAQLAKPDSTVICIAGDASFQMNIQELQTISERNIPVKVFVINNRFLGMVRQWQEMFYENRLSESKIGAPDFVRVAEAYNVKGIRAQTPEEAEKAIAEALAHPGPVVVDFIVEEGENVFPMVPAGKGNDEMIVKGWDE</sequence>
<evidence type="ECO:0000256" key="5">
    <source>
        <dbReference type="ARBA" id="ARBA00022605"/>
    </source>
</evidence>
<dbReference type="PANTHER" id="PTHR18968:SF13">
    <property type="entry name" value="ACETOLACTATE SYNTHASE CATALYTIC SUBUNIT, MITOCHONDRIAL"/>
    <property type="match status" value="1"/>
</dbReference>
<dbReference type="SUPFAM" id="SSF52518">
    <property type="entry name" value="Thiamin diphosphate-binding fold (THDP-binding)"/>
    <property type="match status" value="2"/>
</dbReference>
<dbReference type="InterPro" id="IPR045229">
    <property type="entry name" value="TPP_enz"/>
</dbReference>
<dbReference type="CDD" id="cd07035">
    <property type="entry name" value="TPP_PYR_POX_like"/>
    <property type="match status" value="1"/>
</dbReference>
<dbReference type="InterPro" id="IPR039368">
    <property type="entry name" value="AHAS_TPP"/>
</dbReference>
<dbReference type="InterPro" id="IPR012846">
    <property type="entry name" value="Acetolactate_synth_lsu"/>
</dbReference>
<evidence type="ECO:0000256" key="10">
    <source>
        <dbReference type="ARBA" id="ARBA00023304"/>
    </source>
</evidence>
<evidence type="ECO:0000256" key="12">
    <source>
        <dbReference type="RuleBase" id="RU003591"/>
    </source>
</evidence>
<keyword evidence="5 12" id="KW-0028">Amino-acid biosynthesis</keyword>
<evidence type="ECO:0000259" key="13">
    <source>
        <dbReference type="Pfam" id="PF00205"/>
    </source>
</evidence>
<evidence type="ECO:0000256" key="4">
    <source>
        <dbReference type="ARBA" id="ARBA00013145"/>
    </source>
</evidence>
<organism evidence="16 17">
    <name type="scientific">Effusibacillus consociatus</name>
    <dbReference type="NCBI Taxonomy" id="1117041"/>
    <lineage>
        <taxon>Bacteria</taxon>
        <taxon>Bacillati</taxon>
        <taxon>Bacillota</taxon>
        <taxon>Bacilli</taxon>
        <taxon>Bacillales</taxon>
        <taxon>Alicyclobacillaceae</taxon>
        <taxon>Effusibacillus</taxon>
    </lineage>
</organism>
<keyword evidence="10 12" id="KW-0100">Branched-chain amino acid biosynthesis</keyword>
<accession>A0ABV9Q6D5</accession>
<evidence type="ECO:0000256" key="11">
    <source>
        <dbReference type="ARBA" id="ARBA00048670"/>
    </source>
</evidence>
<dbReference type="EMBL" id="JBHSHC010000142">
    <property type="protein sequence ID" value="MFC4769656.1"/>
    <property type="molecule type" value="Genomic_DNA"/>
</dbReference>
<comment type="pathway">
    <text evidence="2 12">Amino-acid biosynthesis; L-valine biosynthesis; L-valine from pyruvate: step 1/4.</text>
</comment>
<dbReference type="InterPro" id="IPR011766">
    <property type="entry name" value="TPP_enzyme_TPP-bd"/>
</dbReference>
<evidence type="ECO:0000256" key="3">
    <source>
        <dbReference type="ARBA" id="ARBA00007812"/>
    </source>
</evidence>
<keyword evidence="6 12" id="KW-0808">Transferase</keyword>
<evidence type="ECO:0000256" key="9">
    <source>
        <dbReference type="ARBA" id="ARBA00023052"/>
    </source>
</evidence>
<evidence type="ECO:0000256" key="1">
    <source>
        <dbReference type="ARBA" id="ARBA00004974"/>
    </source>
</evidence>
<dbReference type="NCBIfam" id="TIGR00118">
    <property type="entry name" value="acolac_lg"/>
    <property type="match status" value="1"/>
</dbReference>
<dbReference type="Pfam" id="PF02775">
    <property type="entry name" value="TPP_enzyme_C"/>
    <property type="match status" value="1"/>
</dbReference>
<feature type="domain" description="Thiamine pyrophosphate enzyme N-terminal TPP-binding" evidence="15">
    <location>
        <begin position="14"/>
        <end position="128"/>
    </location>
</feature>
<evidence type="ECO:0000313" key="17">
    <source>
        <dbReference type="Proteomes" id="UP001596002"/>
    </source>
</evidence>
<evidence type="ECO:0000313" key="16">
    <source>
        <dbReference type="EMBL" id="MFC4769656.1"/>
    </source>
</evidence>
<dbReference type="InterPro" id="IPR000399">
    <property type="entry name" value="TPP-bd_CS"/>
</dbReference>
<dbReference type="CDD" id="cd02015">
    <property type="entry name" value="TPP_AHAS"/>
    <property type="match status" value="1"/>
</dbReference>
<dbReference type="Gene3D" id="3.40.50.970">
    <property type="match status" value="2"/>
</dbReference>
<comment type="catalytic activity">
    <reaction evidence="11 12">
        <text>2 pyruvate + H(+) = (2S)-2-acetolactate + CO2</text>
        <dbReference type="Rhea" id="RHEA:25249"/>
        <dbReference type="ChEBI" id="CHEBI:15361"/>
        <dbReference type="ChEBI" id="CHEBI:15378"/>
        <dbReference type="ChEBI" id="CHEBI:16526"/>
        <dbReference type="ChEBI" id="CHEBI:58476"/>
        <dbReference type="EC" id="2.2.1.6"/>
    </reaction>
</comment>
<evidence type="ECO:0000256" key="2">
    <source>
        <dbReference type="ARBA" id="ARBA00005025"/>
    </source>
</evidence>
<dbReference type="SUPFAM" id="SSF52467">
    <property type="entry name" value="DHS-like NAD/FAD-binding domain"/>
    <property type="match status" value="1"/>
</dbReference>
<evidence type="ECO:0000256" key="7">
    <source>
        <dbReference type="ARBA" id="ARBA00022723"/>
    </source>
</evidence>
<dbReference type="InterPro" id="IPR012001">
    <property type="entry name" value="Thiamin_PyroP_enz_TPP-bd_dom"/>
</dbReference>
<dbReference type="EC" id="2.2.1.6" evidence="4 12"/>
<evidence type="ECO:0000259" key="15">
    <source>
        <dbReference type="Pfam" id="PF02776"/>
    </source>
</evidence>
<dbReference type="NCBIfam" id="NF005228">
    <property type="entry name" value="PRK06725.1"/>
    <property type="match status" value="1"/>
</dbReference>